<protein>
    <submittedName>
        <fullName evidence="1">Competence protein ComFB</fullName>
    </submittedName>
</protein>
<dbReference type="EMBL" id="CP046522">
    <property type="protein sequence ID" value="QGU96309.1"/>
    <property type="molecule type" value="Genomic_DNA"/>
</dbReference>
<dbReference type="AlphaFoldDB" id="A0A6I6ERM3"/>
<organism evidence="1 2">
    <name type="scientific">Clostridium bovifaecis</name>
    <dbReference type="NCBI Taxonomy" id="2184719"/>
    <lineage>
        <taxon>Bacteria</taxon>
        <taxon>Bacillati</taxon>
        <taxon>Bacillota</taxon>
        <taxon>Clostridia</taxon>
        <taxon>Eubacteriales</taxon>
        <taxon>Clostridiaceae</taxon>
        <taxon>Clostridium</taxon>
    </lineage>
</organism>
<accession>A0A6I6ERM3</accession>
<evidence type="ECO:0000313" key="1">
    <source>
        <dbReference type="EMBL" id="QGU96309.1"/>
    </source>
</evidence>
<evidence type="ECO:0000313" key="2">
    <source>
        <dbReference type="Proteomes" id="UP000422764"/>
    </source>
</evidence>
<reference evidence="1 2" key="1">
    <citation type="submission" date="2019-12" db="EMBL/GenBank/DDBJ databases">
        <title>Genome sequenceing of Clostridium bovifaecis.</title>
        <authorList>
            <person name="Yao Y."/>
        </authorList>
    </citation>
    <scope>NUCLEOTIDE SEQUENCE [LARGE SCALE GENOMIC DNA]</scope>
    <source>
        <strain evidence="1 2">BXX</strain>
    </source>
</reference>
<dbReference type="InterPro" id="IPR019657">
    <property type="entry name" value="ComFB"/>
</dbReference>
<proteinExistence type="predicted"/>
<keyword evidence="2" id="KW-1185">Reference proteome</keyword>
<name>A0A6I6ERM3_9CLOT</name>
<sequence length="89" mass="10282">MYKLRNFAEEAVDHLLDKILSEYPNICKCEKCKLDIKACALNRIKPRYIVSDQGEIYTRVLNEIDKQEVIDISEAIISGIDIVSKNSRH</sequence>
<gene>
    <name evidence="1" type="ORF">GOM49_15475</name>
</gene>
<dbReference type="Pfam" id="PF10719">
    <property type="entry name" value="ComFB"/>
    <property type="match status" value="1"/>
</dbReference>
<dbReference type="Proteomes" id="UP000422764">
    <property type="component" value="Chromosome"/>
</dbReference>